<dbReference type="EMBL" id="GBRH01167916">
    <property type="protein sequence ID" value="JAE29980.1"/>
    <property type="molecule type" value="Transcribed_RNA"/>
</dbReference>
<reference evidence="1" key="1">
    <citation type="submission" date="2014-09" db="EMBL/GenBank/DDBJ databases">
        <authorList>
            <person name="Magalhaes I.L.F."/>
            <person name="Oliveira U."/>
            <person name="Santos F.R."/>
            <person name="Vidigal T.H.D.A."/>
            <person name="Brescovit A.D."/>
            <person name="Santos A.J."/>
        </authorList>
    </citation>
    <scope>NUCLEOTIDE SEQUENCE</scope>
    <source>
        <tissue evidence="1">Shoot tissue taken approximately 20 cm above the soil surface</tissue>
    </source>
</reference>
<name>A0A0A9GYA2_ARUDO</name>
<accession>A0A0A9GYA2</accession>
<protein>
    <submittedName>
        <fullName evidence="1">Uncharacterized protein</fullName>
    </submittedName>
</protein>
<organism evidence="1">
    <name type="scientific">Arundo donax</name>
    <name type="common">Giant reed</name>
    <name type="synonym">Donax arundinaceus</name>
    <dbReference type="NCBI Taxonomy" id="35708"/>
    <lineage>
        <taxon>Eukaryota</taxon>
        <taxon>Viridiplantae</taxon>
        <taxon>Streptophyta</taxon>
        <taxon>Embryophyta</taxon>
        <taxon>Tracheophyta</taxon>
        <taxon>Spermatophyta</taxon>
        <taxon>Magnoliopsida</taxon>
        <taxon>Liliopsida</taxon>
        <taxon>Poales</taxon>
        <taxon>Poaceae</taxon>
        <taxon>PACMAD clade</taxon>
        <taxon>Arundinoideae</taxon>
        <taxon>Arundineae</taxon>
        <taxon>Arundo</taxon>
    </lineage>
</organism>
<reference evidence="1" key="2">
    <citation type="journal article" date="2015" name="Data Brief">
        <title>Shoot transcriptome of the giant reed, Arundo donax.</title>
        <authorList>
            <person name="Barrero R.A."/>
            <person name="Guerrero F.D."/>
            <person name="Moolhuijzen P."/>
            <person name="Goolsby J.A."/>
            <person name="Tidwell J."/>
            <person name="Bellgard S.E."/>
            <person name="Bellgard M.I."/>
        </authorList>
    </citation>
    <scope>NUCLEOTIDE SEQUENCE</scope>
    <source>
        <tissue evidence="1">Shoot tissue taken approximately 20 cm above the soil surface</tissue>
    </source>
</reference>
<sequence>MMHHVAFKAQMVTTTQIQLSGMLIVASFSNYDT</sequence>
<proteinExistence type="predicted"/>
<dbReference type="AlphaFoldDB" id="A0A0A9GYA2"/>
<evidence type="ECO:0000313" key="1">
    <source>
        <dbReference type="EMBL" id="JAE29980.1"/>
    </source>
</evidence>